<dbReference type="EMBL" id="ML986589">
    <property type="protein sequence ID" value="KAF2267800.1"/>
    <property type="molecule type" value="Genomic_DNA"/>
</dbReference>
<keyword evidence="4" id="KW-1185">Reference proteome</keyword>
<accession>A0A9P4KFT1</accession>
<keyword evidence="2" id="KW-0812">Transmembrane</keyword>
<dbReference type="Proteomes" id="UP000800093">
    <property type="component" value="Unassembled WGS sequence"/>
</dbReference>
<dbReference type="OrthoDB" id="3794713at2759"/>
<keyword evidence="2" id="KW-1133">Transmembrane helix</keyword>
<feature type="region of interest" description="Disordered" evidence="1">
    <location>
        <begin position="175"/>
        <end position="196"/>
    </location>
</feature>
<feature type="compositionally biased region" description="Basic and acidic residues" evidence="1">
    <location>
        <begin position="245"/>
        <end position="254"/>
    </location>
</feature>
<evidence type="ECO:0000313" key="4">
    <source>
        <dbReference type="Proteomes" id="UP000800093"/>
    </source>
</evidence>
<gene>
    <name evidence="3" type="ORF">CC78DRAFT_613895</name>
</gene>
<feature type="compositionally biased region" description="Polar residues" evidence="1">
    <location>
        <begin position="175"/>
        <end position="187"/>
    </location>
</feature>
<reference evidence="4" key="1">
    <citation type="journal article" date="2020" name="Stud. Mycol.">
        <title>101 Dothideomycetes genomes: A test case for predicting lifestyles and emergence of pathogens.</title>
        <authorList>
            <person name="Haridas S."/>
            <person name="Albert R."/>
            <person name="Binder M."/>
            <person name="Bloem J."/>
            <person name="LaButti K."/>
            <person name="Salamov A."/>
            <person name="Andreopoulos B."/>
            <person name="Baker S."/>
            <person name="Barry K."/>
            <person name="Bills G."/>
            <person name="Bluhm B."/>
            <person name="Cannon C."/>
            <person name="Castanera R."/>
            <person name="Culley D."/>
            <person name="Daum C."/>
            <person name="Ezra D."/>
            <person name="Gonzalez J."/>
            <person name="Henrissat B."/>
            <person name="Kuo A."/>
            <person name="Liang C."/>
            <person name="Lipzen A."/>
            <person name="Lutzoni F."/>
            <person name="Magnuson J."/>
            <person name="Mondo S."/>
            <person name="Nolan M."/>
            <person name="Ohm R."/>
            <person name="Pangilinan J."/>
            <person name="Park H.-J."/>
            <person name="Ramirez L."/>
            <person name="Alfaro M."/>
            <person name="Sun H."/>
            <person name="Tritt A."/>
            <person name="Yoshinaga Y."/>
            <person name="Zwiers L.-H."/>
            <person name="Turgeon B."/>
            <person name="Goodwin S."/>
            <person name="Spatafora J."/>
            <person name="Crous P."/>
            <person name="Grigoriev I."/>
        </authorList>
    </citation>
    <scope>NUCLEOTIDE SEQUENCE [LARGE SCALE GENOMIC DNA]</scope>
    <source>
        <strain evidence="4">CBS 304.66</strain>
    </source>
</reference>
<proteinExistence type="predicted"/>
<evidence type="ECO:0000313" key="3">
    <source>
        <dbReference type="EMBL" id="KAF2267800.1"/>
    </source>
</evidence>
<dbReference type="AlphaFoldDB" id="A0A9P4KFT1"/>
<protein>
    <submittedName>
        <fullName evidence="3">Uncharacterized protein</fullName>
    </submittedName>
</protein>
<evidence type="ECO:0000256" key="1">
    <source>
        <dbReference type="SAM" id="MobiDB-lite"/>
    </source>
</evidence>
<name>A0A9P4KFT1_9PLEO</name>
<sequence length="321" mass="36289">MTFQLFAVYIRFYHYLFDYIVVLTSRMAFSNATCQTTTSIVPNITQLSAIARCQAAANTTYCYPPNGTRICVPIEDVPFYWPKAYYHSDSRIAIEYDLSSWFIKLEKNDTSNGTQDFTPYMYTDKAISIPGRPYEKTMKIYLLERRFNDFLDPYNLEIHEGPELTLVKTAEFPSTTQSSSFASPTSTYRHDHDEDSHGLARGNAVGIAIGVVAGTILLGTLYYYCCIRSSCASKNYTRNQNANQREPEAQELPRRPMASNREPRSPGAVPFGNTSNPTDTLRTNTDPSGSTFQAYRSPQHREDDTETLPPYPKDGPPPYAP</sequence>
<evidence type="ECO:0000256" key="2">
    <source>
        <dbReference type="SAM" id="Phobius"/>
    </source>
</evidence>
<organism evidence="3 4">
    <name type="scientific">Lojkania enalia</name>
    <dbReference type="NCBI Taxonomy" id="147567"/>
    <lineage>
        <taxon>Eukaryota</taxon>
        <taxon>Fungi</taxon>
        <taxon>Dikarya</taxon>
        <taxon>Ascomycota</taxon>
        <taxon>Pezizomycotina</taxon>
        <taxon>Dothideomycetes</taxon>
        <taxon>Pleosporomycetidae</taxon>
        <taxon>Pleosporales</taxon>
        <taxon>Pleosporales incertae sedis</taxon>
        <taxon>Lojkania</taxon>
    </lineage>
</organism>
<keyword evidence="2" id="KW-0472">Membrane</keyword>
<feature type="compositionally biased region" description="Pro residues" evidence="1">
    <location>
        <begin position="309"/>
        <end position="321"/>
    </location>
</feature>
<feature type="region of interest" description="Disordered" evidence="1">
    <location>
        <begin position="238"/>
        <end position="321"/>
    </location>
</feature>
<feature type="compositionally biased region" description="Polar residues" evidence="1">
    <location>
        <begin position="272"/>
        <end position="296"/>
    </location>
</feature>
<comment type="caution">
    <text evidence="3">The sequence shown here is derived from an EMBL/GenBank/DDBJ whole genome shotgun (WGS) entry which is preliminary data.</text>
</comment>
<feature type="transmembrane region" description="Helical" evidence="2">
    <location>
        <begin position="204"/>
        <end position="224"/>
    </location>
</feature>